<evidence type="ECO:0000256" key="1">
    <source>
        <dbReference type="SAM" id="SignalP"/>
    </source>
</evidence>
<evidence type="ECO:0000313" key="3">
    <source>
        <dbReference type="Proteomes" id="UP000237839"/>
    </source>
</evidence>
<feature type="chain" id="PRO_5015417315" evidence="1">
    <location>
        <begin position="27"/>
        <end position="239"/>
    </location>
</feature>
<protein>
    <submittedName>
        <fullName evidence="2">Uncharacterized protein</fullName>
    </submittedName>
</protein>
<dbReference type="EMBL" id="PUGF01000002">
    <property type="protein sequence ID" value="PRC94747.1"/>
    <property type="molecule type" value="Genomic_DNA"/>
</dbReference>
<name>A0A2S9H445_9BURK</name>
<comment type="caution">
    <text evidence="2">The sequence shown here is derived from an EMBL/GenBank/DDBJ whole genome shotgun (WGS) entry which is preliminary data.</text>
</comment>
<feature type="signal peptide" evidence="1">
    <location>
        <begin position="1"/>
        <end position="26"/>
    </location>
</feature>
<reference evidence="2 3" key="1">
    <citation type="submission" date="2018-02" db="EMBL/GenBank/DDBJ databases">
        <title>Solimicrobium silvestre gen. nov., sp. nov., isolated from alpine forest soil.</title>
        <authorList>
            <person name="Margesin R."/>
            <person name="Albuquerque L."/>
            <person name="Zhang D.-C."/>
            <person name="Froufe H.J.C."/>
            <person name="Severino R."/>
            <person name="Roxo I."/>
            <person name="Egas C."/>
            <person name="Da Costa M.S."/>
        </authorList>
    </citation>
    <scope>NUCLEOTIDE SEQUENCE [LARGE SCALE GENOMIC DNA]</scope>
    <source>
        <strain evidence="2 3">S20-91</strain>
    </source>
</reference>
<organism evidence="2 3">
    <name type="scientific">Solimicrobium silvestre</name>
    <dbReference type="NCBI Taxonomy" id="2099400"/>
    <lineage>
        <taxon>Bacteria</taxon>
        <taxon>Pseudomonadati</taxon>
        <taxon>Pseudomonadota</taxon>
        <taxon>Betaproteobacteria</taxon>
        <taxon>Burkholderiales</taxon>
        <taxon>Oxalobacteraceae</taxon>
        <taxon>Solimicrobium</taxon>
    </lineage>
</organism>
<gene>
    <name evidence="2" type="ORF">S2091_0750</name>
</gene>
<dbReference type="Proteomes" id="UP000237839">
    <property type="component" value="Unassembled WGS sequence"/>
</dbReference>
<keyword evidence="1" id="KW-0732">Signal</keyword>
<keyword evidence="3" id="KW-1185">Reference proteome</keyword>
<dbReference type="RefSeq" id="WP_243405309.1">
    <property type="nucleotide sequence ID" value="NZ_PUGF01000002.1"/>
</dbReference>
<sequence>MKKLTNTLTGFAALLPLLIFSNTTNAADAPREPLAVLNSLNDRIYVLGETGGNPTAMIDAEAKAADEIRQYIATGATAGLLADGKDEDSPLVSAAYLGYPNVVTALLTSSIIKKHINDADRSGLTPWIAANFSIQQTMWVCNPEIFDIPTKFVPMVVSQPYYASNPTPPYKEVRNVLEKSGASPDLAKAKLLWITHCTRLASEAKAKVQASADLQKTLQELGAADFLTKLSTIEKESGR</sequence>
<accession>A0A2S9H445</accession>
<evidence type="ECO:0000313" key="2">
    <source>
        <dbReference type="EMBL" id="PRC94747.1"/>
    </source>
</evidence>
<dbReference type="AlphaFoldDB" id="A0A2S9H445"/>
<proteinExistence type="predicted"/>